<dbReference type="SUPFAM" id="SSF55874">
    <property type="entry name" value="ATPase domain of HSP90 chaperone/DNA topoisomerase II/histidine kinase"/>
    <property type="match status" value="1"/>
</dbReference>
<organism evidence="5 6">
    <name type="scientific">Plebeiibacterium sediminum</name>
    <dbReference type="NCBI Taxonomy" id="2992112"/>
    <lineage>
        <taxon>Bacteria</taxon>
        <taxon>Pseudomonadati</taxon>
        <taxon>Bacteroidota</taxon>
        <taxon>Bacteroidia</taxon>
        <taxon>Marinilabiliales</taxon>
        <taxon>Marinilabiliaceae</taxon>
        <taxon>Plebeiibacterium</taxon>
    </lineage>
</organism>
<sequence>MYRIIIALFVSTFTLCNVCVALNIESIDSIKSEIDRLSGDDKLEALYRYSFELSTSDPDFSKELSSELLKLSDKTQYRYKALAYYNYGEVYFYQEQFDDALLYYKKALPYLLLCKDSSMLSANYSNIGLVNYYKANYGEAIENYEGCLAIDKSLNDSLGIAKTYQNMGLVFGEWGNSDLRTTYFKKALEIYKKLGDKMSVADINLNLGVTESRDDNFKSANRYYEHALKVYNELEDSSRVASVMNNLGCNYLKMEKYDLARSYFTKSVDLFEILNNKSGMIHALSGLGDVYAVQGFKSKAIELYKRCEELNKEVGLLESRMDNLYSLYETYKDIKHFEDAIRVIEEYHSIKDSLFNDDQNNKMLELESKYIYQKTQNQVSELTAKNRLYLFVITIIVFVILSGVAYWIFYLRTKRLEEKQRLLRLEQKVLRTQMNPHFIFNSLSAIQCYVLDNKVADAVDFLADFAGLMRMVLQYSQEEYITLAQEREILDYYINLQNRRFGDKISYNIIVDEKLDNTKTMIPPMLAQPFIENSFEHGELFKRKDGNITVSFTKQGKVISYCVEDNGVGVDESTVKKEKNSKKHKSLALKITRERLNLINNKDRSNKVGLTVEDRRNYGAEGTRVVFTIPLMESN</sequence>
<keyword evidence="3" id="KW-0472">Membrane</keyword>
<dbReference type="Pfam" id="PF13424">
    <property type="entry name" value="TPR_12"/>
    <property type="match status" value="2"/>
</dbReference>
<evidence type="ECO:0000259" key="4">
    <source>
        <dbReference type="Pfam" id="PF06580"/>
    </source>
</evidence>
<dbReference type="PROSITE" id="PS50005">
    <property type="entry name" value="TPR"/>
    <property type="match status" value="2"/>
</dbReference>
<dbReference type="Gene3D" id="3.30.565.10">
    <property type="entry name" value="Histidine kinase-like ATPase, C-terminal domain"/>
    <property type="match status" value="1"/>
</dbReference>
<dbReference type="InterPro" id="IPR050640">
    <property type="entry name" value="Bact_2-comp_sensor_kinase"/>
</dbReference>
<feature type="repeat" description="TPR" evidence="1">
    <location>
        <begin position="241"/>
        <end position="274"/>
    </location>
</feature>
<feature type="repeat" description="TPR" evidence="1">
    <location>
        <begin position="81"/>
        <end position="114"/>
    </location>
</feature>
<feature type="domain" description="Signal transduction histidine kinase internal region" evidence="4">
    <location>
        <begin position="426"/>
        <end position="505"/>
    </location>
</feature>
<dbReference type="Pfam" id="PF13181">
    <property type="entry name" value="TPR_8"/>
    <property type="match status" value="1"/>
</dbReference>
<dbReference type="RefSeq" id="WP_301192317.1">
    <property type="nucleotide sequence ID" value="NZ_JAPDPJ010000064.1"/>
</dbReference>
<protein>
    <submittedName>
        <fullName evidence="5">Tetratricopeptide repeat protein</fullName>
    </submittedName>
</protein>
<proteinExistence type="predicted"/>
<keyword evidence="6" id="KW-1185">Reference proteome</keyword>
<dbReference type="GO" id="GO:0016020">
    <property type="term" value="C:membrane"/>
    <property type="evidence" value="ECO:0007669"/>
    <property type="project" value="InterPro"/>
</dbReference>
<dbReference type="Gene3D" id="1.25.40.10">
    <property type="entry name" value="Tetratricopeptide repeat domain"/>
    <property type="match status" value="2"/>
</dbReference>
<evidence type="ECO:0000313" key="6">
    <source>
        <dbReference type="Proteomes" id="UP001209229"/>
    </source>
</evidence>
<keyword evidence="1" id="KW-0802">TPR repeat</keyword>
<dbReference type="PROSITE" id="PS50293">
    <property type="entry name" value="TPR_REGION"/>
    <property type="match status" value="1"/>
</dbReference>
<dbReference type="PANTHER" id="PTHR34220">
    <property type="entry name" value="SENSOR HISTIDINE KINASE YPDA"/>
    <property type="match status" value="1"/>
</dbReference>
<dbReference type="Proteomes" id="UP001209229">
    <property type="component" value="Unassembled WGS sequence"/>
</dbReference>
<gene>
    <name evidence="5" type="ORF">OM075_19980</name>
</gene>
<dbReference type="EMBL" id="JAPDPJ010000064">
    <property type="protein sequence ID" value="MCW3788760.1"/>
    <property type="molecule type" value="Genomic_DNA"/>
</dbReference>
<dbReference type="Pfam" id="PF06580">
    <property type="entry name" value="His_kinase"/>
    <property type="match status" value="1"/>
</dbReference>
<evidence type="ECO:0000256" key="3">
    <source>
        <dbReference type="SAM" id="Phobius"/>
    </source>
</evidence>
<name>A0AAE3SGR2_9BACT</name>
<keyword evidence="3" id="KW-1133">Transmembrane helix</keyword>
<dbReference type="GO" id="GO:0000155">
    <property type="term" value="F:phosphorelay sensor kinase activity"/>
    <property type="evidence" value="ECO:0007669"/>
    <property type="project" value="InterPro"/>
</dbReference>
<keyword evidence="3" id="KW-0812">Transmembrane</keyword>
<dbReference type="AlphaFoldDB" id="A0AAE3SGR2"/>
<accession>A0AAE3SGR2</accession>
<evidence type="ECO:0000256" key="2">
    <source>
        <dbReference type="SAM" id="Coils"/>
    </source>
</evidence>
<dbReference type="InterPro" id="IPR036890">
    <property type="entry name" value="HATPase_C_sf"/>
</dbReference>
<dbReference type="SMART" id="SM00028">
    <property type="entry name" value="TPR"/>
    <property type="match status" value="6"/>
</dbReference>
<feature type="transmembrane region" description="Helical" evidence="3">
    <location>
        <begin position="388"/>
        <end position="411"/>
    </location>
</feature>
<dbReference type="InterPro" id="IPR010559">
    <property type="entry name" value="Sig_transdc_His_kin_internal"/>
</dbReference>
<dbReference type="InterPro" id="IPR011990">
    <property type="entry name" value="TPR-like_helical_dom_sf"/>
</dbReference>
<reference evidence="5" key="1">
    <citation type="submission" date="2022-10" db="EMBL/GenBank/DDBJ databases">
        <authorList>
            <person name="Yu W.X."/>
        </authorList>
    </citation>
    <scope>NUCLEOTIDE SEQUENCE</scope>
    <source>
        <strain evidence="5">AAT</strain>
    </source>
</reference>
<dbReference type="InterPro" id="IPR019734">
    <property type="entry name" value="TPR_rpt"/>
</dbReference>
<dbReference type="SUPFAM" id="SSF48452">
    <property type="entry name" value="TPR-like"/>
    <property type="match status" value="2"/>
</dbReference>
<comment type="caution">
    <text evidence="5">The sequence shown here is derived from an EMBL/GenBank/DDBJ whole genome shotgun (WGS) entry which is preliminary data.</text>
</comment>
<keyword evidence="2" id="KW-0175">Coiled coil</keyword>
<feature type="coiled-coil region" evidence="2">
    <location>
        <begin position="293"/>
        <end position="327"/>
    </location>
</feature>
<dbReference type="PANTHER" id="PTHR34220:SF7">
    <property type="entry name" value="SENSOR HISTIDINE KINASE YPDA"/>
    <property type="match status" value="1"/>
</dbReference>
<evidence type="ECO:0000256" key="1">
    <source>
        <dbReference type="PROSITE-ProRule" id="PRU00339"/>
    </source>
</evidence>
<evidence type="ECO:0000313" key="5">
    <source>
        <dbReference type="EMBL" id="MCW3788760.1"/>
    </source>
</evidence>